<comment type="function">
    <text evidence="10">Catalyzes the transfer of an acyl group from acyl-phosphate (acyl-PO(4)) to glycerol-3-phosphate (G3P) to form lysophosphatidic acid (LPA). This enzyme utilizes acyl-phosphate as fatty acyl donor, but not acyl-CoA or acyl-ACP.</text>
</comment>
<organism evidence="11 12">
    <name type="scientific">Pedosphaera parvula (strain Ellin514)</name>
    <dbReference type="NCBI Taxonomy" id="320771"/>
    <lineage>
        <taxon>Bacteria</taxon>
        <taxon>Pseudomonadati</taxon>
        <taxon>Verrucomicrobiota</taxon>
        <taxon>Pedosphaerae</taxon>
        <taxon>Pedosphaerales</taxon>
        <taxon>Pedosphaeraceae</taxon>
        <taxon>Pedosphaera</taxon>
    </lineage>
</organism>
<dbReference type="HAMAP" id="MF_01043">
    <property type="entry name" value="PlsY"/>
    <property type="match status" value="1"/>
</dbReference>
<dbReference type="EMBL" id="ABOX02000060">
    <property type="protein sequence ID" value="EEF57666.1"/>
    <property type="molecule type" value="Genomic_DNA"/>
</dbReference>
<evidence type="ECO:0000256" key="9">
    <source>
        <dbReference type="ARBA" id="ARBA00023264"/>
    </source>
</evidence>
<comment type="similarity">
    <text evidence="10">Belongs to the PlsY family.</text>
</comment>
<evidence type="ECO:0000256" key="1">
    <source>
        <dbReference type="ARBA" id="ARBA00022475"/>
    </source>
</evidence>
<keyword evidence="1 10" id="KW-1003">Cell membrane</keyword>
<evidence type="ECO:0000256" key="6">
    <source>
        <dbReference type="ARBA" id="ARBA00023098"/>
    </source>
</evidence>
<evidence type="ECO:0000256" key="8">
    <source>
        <dbReference type="ARBA" id="ARBA00023209"/>
    </source>
</evidence>
<keyword evidence="3 10" id="KW-0808">Transferase</keyword>
<feature type="transmembrane region" description="Helical" evidence="10">
    <location>
        <begin position="126"/>
        <end position="152"/>
    </location>
</feature>
<comment type="subunit">
    <text evidence="10">Probably interacts with PlsX.</text>
</comment>
<feature type="transmembrane region" description="Helical" evidence="10">
    <location>
        <begin position="6"/>
        <end position="25"/>
    </location>
</feature>
<dbReference type="InterPro" id="IPR003811">
    <property type="entry name" value="G3P_acylTferase_PlsY"/>
</dbReference>
<accession>B9XR53</accession>
<keyword evidence="7 10" id="KW-0472">Membrane</keyword>
<protein>
    <recommendedName>
        <fullName evidence="10">Glycerol-3-phosphate acyltransferase</fullName>
    </recommendedName>
    <alternativeName>
        <fullName evidence="10">Acyl-PO4 G3P acyltransferase</fullName>
    </alternativeName>
    <alternativeName>
        <fullName evidence="10">Acyl-phosphate--glycerol-3-phosphate acyltransferase</fullName>
    </alternativeName>
    <alternativeName>
        <fullName evidence="10">G3P acyltransferase</fullName>
        <shortName evidence="10">GPAT</shortName>
        <ecNumber evidence="10">2.3.1.275</ecNumber>
    </alternativeName>
    <alternativeName>
        <fullName evidence="10">Lysophosphatidic acid synthase</fullName>
        <shortName evidence="10">LPA synthase</shortName>
    </alternativeName>
</protein>
<keyword evidence="12" id="KW-1185">Reference proteome</keyword>
<dbReference type="GO" id="GO:0008654">
    <property type="term" value="P:phospholipid biosynthetic process"/>
    <property type="evidence" value="ECO:0007669"/>
    <property type="project" value="UniProtKB-UniRule"/>
</dbReference>
<keyword evidence="8 10" id="KW-0594">Phospholipid biosynthesis</keyword>
<evidence type="ECO:0000256" key="3">
    <source>
        <dbReference type="ARBA" id="ARBA00022679"/>
    </source>
</evidence>
<dbReference type="SMART" id="SM01207">
    <property type="entry name" value="G3P_acyltransf"/>
    <property type="match status" value="1"/>
</dbReference>
<comment type="caution">
    <text evidence="11">The sequence shown here is derived from an EMBL/GenBank/DDBJ whole genome shotgun (WGS) entry which is preliminary data.</text>
</comment>
<evidence type="ECO:0000256" key="2">
    <source>
        <dbReference type="ARBA" id="ARBA00022516"/>
    </source>
</evidence>
<reference evidence="11 12" key="1">
    <citation type="journal article" date="2011" name="J. Bacteriol.">
        <title>Genome sequence of 'Pedosphaera parvula' Ellin514, an aerobic Verrucomicrobial isolate from pasture soil.</title>
        <authorList>
            <person name="Kant R."/>
            <person name="van Passel M.W."/>
            <person name="Sangwan P."/>
            <person name="Palva A."/>
            <person name="Lucas S."/>
            <person name="Copeland A."/>
            <person name="Lapidus A."/>
            <person name="Glavina Del Rio T."/>
            <person name="Dalin E."/>
            <person name="Tice H."/>
            <person name="Bruce D."/>
            <person name="Goodwin L."/>
            <person name="Pitluck S."/>
            <person name="Chertkov O."/>
            <person name="Larimer F.W."/>
            <person name="Land M.L."/>
            <person name="Hauser L."/>
            <person name="Brettin T.S."/>
            <person name="Detter J.C."/>
            <person name="Han S."/>
            <person name="de Vos W.M."/>
            <person name="Janssen P.H."/>
            <person name="Smidt H."/>
        </authorList>
    </citation>
    <scope>NUCLEOTIDE SEQUENCE [LARGE SCALE GENOMIC DNA]</scope>
    <source>
        <strain evidence="11 12">Ellin514</strain>
    </source>
</reference>
<name>B9XR53_PEDPL</name>
<evidence type="ECO:0000313" key="12">
    <source>
        <dbReference type="Proteomes" id="UP000003688"/>
    </source>
</evidence>
<dbReference type="PANTHER" id="PTHR30309:SF0">
    <property type="entry name" value="GLYCEROL-3-PHOSPHATE ACYLTRANSFERASE-RELATED"/>
    <property type="match status" value="1"/>
</dbReference>
<evidence type="ECO:0000256" key="4">
    <source>
        <dbReference type="ARBA" id="ARBA00022692"/>
    </source>
</evidence>
<dbReference type="Proteomes" id="UP000003688">
    <property type="component" value="Unassembled WGS sequence"/>
</dbReference>
<dbReference type="UniPathway" id="UPA00085"/>
<dbReference type="PANTHER" id="PTHR30309">
    <property type="entry name" value="INNER MEMBRANE PROTEIN YGIH"/>
    <property type="match status" value="1"/>
</dbReference>
<comment type="pathway">
    <text evidence="10">Lipid metabolism; phospholipid metabolism.</text>
</comment>
<keyword evidence="2 10" id="KW-0444">Lipid biosynthesis</keyword>
<comment type="catalytic activity">
    <reaction evidence="10">
        <text>an acyl phosphate + sn-glycerol 3-phosphate = a 1-acyl-sn-glycero-3-phosphate + phosphate</text>
        <dbReference type="Rhea" id="RHEA:34075"/>
        <dbReference type="ChEBI" id="CHEBI:43474"/>
        <dbReference type="ChEBI" id="CHEBI:57597"/>
        <dbReference type="ChEBI" id="CHEBI:57970"/>
        <dbReference type="ChEBI" id="CHEBI:59918"/>
        <dbReference type="EC" id="2.3.1.275"/>
    </reaction>
</comment>
<dbReference type="EC" id="2.3.1.275" evidence="10"/>
<gene>
    <name evidence="10" type="primary">plsY</name>
    <name evidence="11" type="ORF">Cflav_PD0701</name>
</gene>
<feature type="transmembrane region" description="Helical" evidence="10">
    <location>
        <begin position="55"/>
        <end position="76"/>
    </location>
</feature>
<dbReference type="AlphaFoldDB" id="B9XR53"/>
<keyword evidence="9 10" id="KW-1208">Phospholipid metabolism</keyword>
<evidence type="ECO:0000256" key="5">
    <source>
        <dbReference type="ARBA" id="ARBA00022989"/>
    </source>
</evidence>
<evidence type="ECO:0000256" key="7">
    <source>
        <dbReference type="ARBA" id="ARBA00023136"/>
    </source>
</evidence>
<keyword evidence="4 10" id="KW-0812">Transmembrane</keyword>
<evidence type="ECO:0000256" key="10">
    <source>
        <dbReference type="HAMAP-Rule" id="MF_01043"/>
    </source>
</evidence>
<dbReference type="GO" id="GO:0005886">
    <property type="term" value="C:plasma membrane"/>
    <property type="evidence" value="ECO:0007669"/>
    <property type="project" value="UniProtKB-SubCell"/>
</dbReference>
<dbReference type="Pfam" id="PF02660">
    <property type="entry name" value="G3P_acyltransf"/>
    <property type="match status" value="1"/>
</dbReference>
<dbReference type="STRING" id="320771.Cflav_PD0701"/>
<dbReference type="RefSeq" id="WP_007418288.1">
    <property type="nucleotide sequence ID" value="NZ_ABOX02000060.1"/>
</dbReference>
<keyword evidence="5 10" id="KW-1133">Transmembrane helix</keyword>
<evidence type="ECO:0000313" key="11">
    <source>
        <dbReference type="EMBL" id="EEF57666.1"/>
    </source>
</evidence>
<keyword evidence="6 10" id="KW-0443">Lipid metabolism</keyword>
<comment type="subcellular location">
    <subcellularLocation>
        <location evidence="10">Cell membrane</location>
        <topology evidence="10">Multi-pass membrane protein</topology>
    </subcellularLocation>
</comment>
<dbReference type="GO" id="GO:0043772">
    <property type="term" value="F:acyl-phosphate glycerol-3-phosphate acyltransferase activity"/>
    <property type="evidence" value="ECO:0007669"/>
    <property type="project" value="UniProtKB-UniRule"/>
</dbReference>
<dbReference type="NCBIfam" id="TIGR00023">
    <property type="entry name" value="glycerol-3-phosphate 1-O-acyltransferase PlsY"/>
    <property type="match status" value="1"/>
</dbReference>
<sequence length="217" mass="22768" precursor="true">MILTYIITALVAYLLGSIPTGYLVGRAKGLDLRTMGSGNIGATNAFRILGKGPGIFVLLVDGLKGWVSVAWAGILVYRLMQGGARPDAQTSEYLRIIGGVCAILGHNYTCWLKFKGGKGIATSAGVLAGLIPIAFLAGLITWIVVCVLTKYVSVASITAAAVLPFATMFGGYSRLMIGIATFMAALAIYKHKGNIERLRKGTENKFGAKKAPPGAKG</sequence>
<feature type="transmembrane region" description="Helical" evidence="10">
    <location>
        <begin position="172"/>
        <end position="189"/>
    </location>
</feature>
<proteinExistence type="inferred from homology"/>